<evidence type="ECO:0000313" key="2">
    <source>
        <dbReference type="WBParaSite" id="nRc.2.0.1.t12633-RA"/>
    </source>
</evidence>
<protein>
    <submittedName>
        <fullName evidence="2">Uncharacterized protein</fullName>
    </submittedName>
</protein>
<dbReference type="AlphaFoldDB" id="A0A915IFQ0"/>
<dbReference type="Proteomes" id="UP000887565">
    <property type="component" value="Unplaced"/>
</dbReference>
<name>A0A915IFQ0_ROMCU</name>
<dbReference type="WBParaSite" id="nRc.2.0.1.t12633-RA">
    <property type="protein sequence ID" value="nRc.2.0.1.t12633-RA"/>
    <property type="gene ID" value="nRc.2.0.1.g12633"/>
</dbReference>
<sequence>MAQLQAKNQDLRVIFKKLGVNSNTMSQNYNLKRVVRVRELEQWFATNLGSYPCKLTEPKMIEIGKVAEMIETLKDSRFRGQPIIGFDTKKASIGCGNSMNR</sequence>
<proteinExistence type="predicted"/>
<reference evidence="2" key="1">
    <citation type="submission" date="2022-11" db="UniProtKB">
        <authorList>
            <consortium name="WormBaseParasite"/>
        </authorList>
    </citation>
    <scope>IDENTIFICATION</scope>
</reference>
<keyword evidence="1" id="KW-1185">Reference proteome</keyword>
<organism evidence="1 2">
    <name type="scientific">Romanomermis culicivorax</name>
    <name type="common">Nematode worm</name>
    <dbReference type="NCBI Taxonomy" id="13658"/>
    <lineage>
        <taxon>Eukaryota</taxon>
        <taxon>Metazoa</taxon>
        <taxon>Ecdysozoa</taxon>
        <taxon>Nematoda</taxon>
        <taxon>Enoplea</taxon>
        <taxon>Dorylaimia</taxon>
        <taxon>Mermithida</taxon>
        <taxon>Mermithoidea</taxon>
        <taxon>Mermithidae</taxon>
        <taxon>Romanomermis</taxon>
    </lineage>
</organism>
<accession>A0A915IFQ0</accession>
<evidence type="ECO:0000313" key="1">
    <source>
        <dbReference type="Proteomes" id="UP000887565"/>
    </source>
</evidence>